<dbReference type="OrthoDB" id="6287170at2759"/>
<feature type="region of interest" description="Disordered" evidence="1">
    <location>
        <begin position="1"/>
        <end position="41"/>
    </location>
</feature>
<reference evidence="2 3" key="1">
    <citation type="submission" date="2015-04" db="EMBL/GenBank/DDBJ databases">
        <authorList>
            <person name="Syromyatnikov M.Y."/>
            <person name="Popov V.N."/>
        </authorList>
    </citation>
    <scope>NUCLEOTIDE SEQUENCE [LARGE SCALE GENOMIC DNA]</scope>
</reference>
<sequence>MSSEQMENSESSSPNKLEKEINQKSPFTTSEKAPFNIEAAPFKPPSKQNDFPIVRVGPSKVAVNGKIWDAVAANRSIPSLPQTLSPLNWRPILQPPYFTQNAFYAGYNHPPAFEDDLTRNLVFTRNFGPVAHPDGFVELRLRENISVMISLDRSILIHNPKSKVKIAVNGNMTNASLEHPNGKVFQQFDRVDIMAFDGSKRPKSRIRYAKMWEKGVSLTADGCALIYLVDTAGTRTTSDPVNKDTRNDYSWQVFIDNCRLGEAYYDEADVAAKTYHFFTQDDGTQVFDILGFRVSQTHDGMVRVSRGNNRLKLHTSPSNGSATLSTPQIHCTASLGQSSHLFVRRDERRMHFDGSAFVVRNAGHSSGFDENNNLRVY</sequence>
<dbReference type="Proteomes" id="UP000183832">
    <property type="component" value="Unassembled WGS sequence"/>
</dbReference>
<name>A0A1J1J3B9_9DIPT</name>
<organism evidence="2 3">
    <name type="scientific">Clunio marinus</name>
    <dbReference type="NCBI Taxonomy" id="568069"/>
    <lineage>
        <taxon>Eukaryota</taxon>
        <taxon>Metazoa</taxon>
        <taxon>Ecdysozoa</taxon>
        <taxon>Arthropoda</taxon>
        <taxon>Hexapoda</taxon>
        <taxon>Insecta</taxon>
        <taxon>Pterygota</taxon>
        <taxon>Neoptera</taxon>
        <taxon>Endopterygota</taxon>
        <taxon>Diptera</taxon>
        <taxon>Nematocera</taxon>
        <taxon>Chironomoidea</taxon>
        <taxon>Chironomidae</taxon>
        <taxon>Clunio</taxon>
    </lineage>
</organism>
<proteinExistence type="predicted"/>
<dbReference type="PANTHER" id="PTHR39075">
    <property type="entry name" value="FI19908P1"/>
    <property type="match status" value="1"/>
</dbReference>
<evidence type="ECO:0000313" key="2">
    <source>
        <dbReference type="EMBL" id="CRL06863.1"/>
    </source>
</evidence>
<gene>
    <name evidence="2" type="ORF">CLUMA_CG019582</name>
</gene>
<dbReference type="EMBL" id="CVRI01000067">
    <property type="protein sequence ID" value="CRL06863.1"/>
    <property type="molecule type" value="Genomic_DNA"/>
</dbReference>
<protein>
    <submittedName>
        <fullName evidence="2">CLUMA_CG019582, isoform A</fullName>
    </submittedName>
</protein>
<evidence type="ECO:0000256" key="1">
    <source>
        <dbReference type="SAM" id="MobiDB-lite"/>
    </source>
</evidence>
<dbReference type="PANTHER" id="PTHR39075:SF1">
    <property type="entry name" value="FI19908P1"/>
    <property type="match status" value="1"/>
</dbReference>
<accession>A0A1J1J3B9</accession>
<keyword evidence="3" id="KW-1185">Reference proteome</keyword>
<dbReference type="AlphaFoldDB" id="A0A1J1J3B9"/>
<evidence type="ECO:0000313" key="3">
    <source>
        <dbReference type="Proteomes" id="UP000183832"/>
    </source>
</evidence>
<feature type="compositionally biased region" description="Low complexity" evidence="1">
    <location>
        <begin position="1"/>
        <end position="13"/>
    </location>
</feature>
<dbReference type="GO" id="GO:0005615">
    <property type="term" value="C:extracellular space"/>
    <property type="evidence" value="ECO:0007669"/>
    <property type="project" value="TreeGrafter"/>
</dbReference>